<dbReference type="GeneID" id="43602728"/>
<proteinExistence type="predicted"/>
<dbReference type="Proteomes" id="UP000254866">
    <property type="component" value="Unassembled WGS sequence"/>
</dbReference>
<accession>A0A370TAX2</accession>
<organism evidence="1 2">
    <name type="scientific">Venustampulla echinocandica</name>
    <dbReference type="NCBI Taxonomy" id="2656787"/>
    <lineage>
        <taxon>Eukaryota</taxon>
        <taxon>Fungi</taxon>
        <taxon>Dikarya</taxon>
        <taxon>Ascomycota</taxon>
        <taxon>Pezizomycotina</taxon>
        <taxon>Leotiomycetes</taxon>
        <taxon>Helotiales</taxon>
        <taxon>Pleuroascaceae</taxon>
        <taxon>Venustampulla</taxon>
    </lineage>
</organism>
<sequence>MDLSSPTNPDVHKQIASIFKDLNVSSPNNPNIHKPTTYKALITRSDAQPHVRGVHHTISTEKAALNHDTTKSQDTRYKIQRNFRMEHQQPLPLLSKAKDDEKDIDTLPLDEKVIDTLPLDNDDLQSHLSAPQEHLQAPGTEAAPAGAPDVSEVLQVLPHQQDEEQGVEVMDIDDGALPLIPPEWDEMAQFMSPDLDAPDPDADQFETRPLDIETIRRIRARAIESNPTGEAGRSSLEHRFSQAMQDIWEAMDWPGLGEAEDDESDIPGRDIIELWIEKCTGSGCCGFVEAEEFVPGVEEERAWDAENGYGRRAWEGDLGDVPSINFK</sequence>
<gene>
    <name evidence="1" type="ORF">BP5553_09879</name>
</gene>
<protein>
    <submittedName>
        <fullName evidence="1">Uncharacterized protein</fullName>
    </submittedName>
</protein>
<keyword evidence="2" id="KW-1185">Reference proteome</keyword>
<evidence type="ECO:0000313" key="2">
    <source>
        <dbReference type="Proteomes" id="UP000254866"/>
    </source>
</evidence>
<comment type="caution">
    <text evidence="1">The sequence shown here is derived from an EMBL/GenBank/DDBJ whole genome shotgun (WGS) entry which is preliminary data.</text>
</comment>
<evidence type="ECO:0000313" key="1">
    <source>
        <dbReference type="EMBL" id="RDL31090.1"/>
    </source>
</evidence>
<name>A0A370TAX2_9HELO</name>
<dbReference type="RefSeq" id="XP_031865339.1">
    <property type="nucleotide sequence ID" value="XM_032018502.1"/>
</dbReference>
<reference evidence="1 2" key="1">
    <citation type="journal article" date="2018" name="IMA Fungus">
        <title>IMA Genome-F 9: Draft genome sequence of Annulohypoxylon stygium, Aspergillus mulundensis, Berkeleyomyces basicola (syn. Thielaviopsis basicola), Ceratocystis smalleyi, two Cercospora beticola strains, Coleophoma cylindrospora, Fusarium fracticaudum, Phialophora cf. hyalina, and Morchella septimelata.</title>
        <authorList>
            <person name="Wingfield B.D."/>
            <person name="Bills G.F."/>
            <person name="Dong Y."/>
            <person name="Huang W."/>
            <person name="Nel W.J."/>
            <person name="Swalarsk-Parry B.S."/>
            <person name="Vaghefi N."/>
            <person name="Wilken P.M."/>
            <person name="An Z."/>
            <person name="de Beer Z.W."/>
            <person name="De Vos L."/>
            <person name="Chen L."/>
            <person name="Duong T.A."/>
            <person name="Gao Y."/>
            <person name="Hammerbacher A."/>
            <person name="Kikkert J.R."/>
            <person name="Li Y."/>
            <person name="Li H."/>
            <person name="Li K."/>
            <person name="Li Q."/>
            <person name="Liu X."/>
            <person name="Ma X."/>
            <person name="Naidoo K."/>
            <person name="Pethybridge S.J."/>
            <person name="Sun J."/>
            <person name="Steenkamp E.T."/>
            <person name="van der Nest M.A."/>
            <person name="van Wyk S."/>
            <person name="Wingfield M.J."/>
            <person name="Xiong C."/>
            <person name="Yue Q."/>
            <person name="Zhang X."/>
        </authorList>
    </citation>
    <scope>NUCLEOTIDE SEQUENCE [LARGE SCALE GENOMIC DNA]</scope>
    <source>
        <strain evidence="1 2">BP 5553</strain>
    </source>
</reference>
<dbReference type="AlphaFoldDB" id="A0A370TAX2"/>
<dbReference type="EMBL" id="NPIC01000013">
    <property type="protein sequence ID" value="RDL31090.1"/>
    <property type="molecule type" value="Genomic_DNA"/>
</dbReference>